<reference evidence="1 2" key="1">
    <citation type="submission" date="2018-01" db="EMBL/GenBank/DDBJ databases">
        <title>Whole genome analyses suggest that Burkholderia sensu lato contains two further novel genera in the rhizoxinica-symbiotica group Mycetohabitans gen. nov., and Trinickia gen. nov.: implications for the evolution of diazotrophy and nodulation in the Burkholderiaceae.</title>
        <authorList>
            <person name="Estrada-de los Santos P."/>
            <person name="Palmer M."/>
            <person name="Chavez-Ramirez B."/>
            <person name="Beukes C."/>
            <person name="Steenkamp E.T."/>
            <person name="Hirsch A.M."/>
            <person name="Manyaka P."/>
            <person name="Maluk M."/>
            <person name="Lafos M."/>
            <person name="Crook M."/>
            <person name="Gross E."/>
            <person name="Simon M.F."/>
            <person name="Bueno dos Reis Junior F."/>
            <person name="Poole P.S."/>
            <person name="Venter S.N."/>
            <person name="James E.K."/>
        </authorList>
    </citation>
    <scope>NUCLEOTIDE SEQUENCE [LARGE SCALE GENOMIC DNA]</scope>
    <source>
        <strain evidence="1 2">GIMN1.004</strain>
    </source>
</reference>
<name>A0A2N7VC07_9BURK</name>
<organism evidence="1 2">
    <name type="scientific">Trinickia dabaoshanensis</name>
    <dbReference type="NCBI Taxonomy" id="564714"/>
    <lineage>
        <taxon>Bacteria</taxon>
        <taxon>Pseudomonadati</taxon>
        <taxon>Pseudomonadota</taxon>
        <taxon>Betaproteobacteria</taxon>
        <taxon>Burkholderiales</taxon>
        <taxon>Burkholderiaceae</taxon>
        <taxon>Trinickia</taxon>
    </lineage>
</organism>
<dbReference type="EMBL" id="PNYA01000041">
    <property type="protein sequence ID" value="PMS14686.1"/>
    <property type="molecule type" value="Genomic_DNA"/>
</dbReference>
<evidence type="ECO:0008006" key="3">
    <source>
        <dbReference type="Google" id="ProtNLM"/>
    </source>
</evidence>
<dbReference type="AlphaFoldDB" id="A0A2N7VC07"/>
<accession>A0A2N7VC07</accession>
<comment type="caution">
    <text evidence="1">The sequence shown here is derived from an EMBL/GenBank/DDBJ whole genome shotgun (WGS) entry which is preliminary data.</text>
</comment>
<dbReference type="Proteomes" id="UP000235616">
    <property type="component" value="Unassembled WGS sequence"/>
</dbReference>
<proteinExistence type="predicted"/>
<protein>
    <recommendedName>
        <fullName evidence="3">Flagellar protein FliT</fullName>
    </recommendedName>
</protein>
<keyword evidence="2" id="KW-1185">Reference proteome</keyword>
<evidence type="ECO:0000313" key="1">
    <source>
        <dbReference type="EMBL" id="PMS14686.1"/>
    </source>
</evidence>
<gene>
    <name evidence="1" type="ORF">C0Z18_30375</name>
</gene>
<evidence type="ECO:0000313" key="2">
    <source>
        <dbReference type="Proteomes" id="UP000235616"/>
    </source>
</evidence>
<sequence length="114" mass="12205">MHSTAIDRNGGCAAPVRAAFKALYLVSGAAAQLGAHGLRVEESQWQALARATRDANAALQAHQDAHCDAMAAVRRLSMVCDGLLERRETGDLGSSALWRDLMRAGRDAYEQLGL</sequence>